<dbReference type="GO" id="GO:0005524">
    <property type="term" value="F:ATP binding"/>
    <property type="evidence" value="ECO:0007669"/>
    <property type="project" value="UniProtKB-KW"/>
</dbReference>
<feature type="domain" description="ABC transporter" evidence="11">
    <location>
        <begin position="522"/>
        <end position="749"/>
    </location>
</feature>
<feature type="transmembrane region" description="Helical" evidence="10">
    <location>
        <begin position="176"/>
        <end position="194"/>
    </location>
</feature>
<comment type="similarity">
    <text evidence="2">Belongs to the ABC transporter superfamily. ABCC family. Conjugate transporter (TC 3.A.1.208) subfamily.</text>
</comment>
<evidence type="ECO:0000313" key="13">
    <source>
        <dbReference type="EMBL" id="AMD21977.1"/>
    </source>
</evidence>
<evidence type="ECO:0000256" key="8">
    <source>
        <dbReference type="ARBA" id="ARBA00023136"/>
    </source>
</evidence>
<dbReference type="FunFam" id="3.40.50.300:FF:001750">
    <property type="entry name" value="ATP-binding cassette transporter"/>
    <property type="match status" value="1"/>
</dbReference>
<keyword evidence="3" id="KW-0813">Transport</keyword>
<dbReference type="OrthoDB" id="6500128at2759"/>
<dbReference type="SUPFAM" id="SSF52540">
    <property type="entry name" value="P-loop containing nucleoside triphosphate hydrolases"/>
    <property type="match status" value="2"/>
</dbReference>
<dbReference type="InterPro" id="IPR036640">
    <property type="entry name" value="ABC1_TM_sf"/>
</dbReference>
<feature type="transmembrane region" description="Helical" evidence="10">
    <location>
        <begin position="314"/>
        <end position="336"/>
    </location>
</feature>
<keyword evidence="5" id="KW-0547">Nucleotide-binding</keyword>
<keyword evidence="14" id="KW-1185">Reference proteome</keyword>
<feature type="domain" description="ABC transmembrane type-1" evidence="12">
    <location>
        <begin position="176"/>
        <end position="455"/>
    </location>
</feature>
<dbReference type="PROSITE" id="PS50893">
    <property type="entry name" value="ABC_TRANSPORTER_2"/>
    <property type="match status" value="2"/>
</dbReference>
<dbReference type="Pfam" id="PF00664">
    <property type="entry name" value="ABC_membrane"/>
    <property type="match status" value="2"/>
</dbReference>
<dbReference type="SMART" id="SM00382">
    <property type="entry name" value="AAA"/>
    <property type="match status" value="2"/>
</dbReference>
<dbReference type="RefSeq" id="XP_017988973.1">
    <property type="nucleotide sequence ID" value="XM_018133484.1"/>
</dbReference>
<dbReference type="PANTHER" id="PTHR24223">
    <property type="entry name" value="ATP-BINDING CASSETTE SUB-FAMILY C"/>
    <property type="match status" value="1"/>
</dbReference>
<evidence type="ECO:0000259" key="11">
    <source>
        <dbReference type="PROSITE" id="PS50893"/>
    </source>
</evidence>
<evidence type="ECO:0000256" key="2">
    <source>
        <dbReference type="ARBA" id="ARBA00009726"/>
    </source>
</evidence>
<protein>
    <submittedName>
        <fullName evidence="13">HFR122Cp</fullName>
    </submittedName>
</protein>
<dbReference type="GO" id="GO:0016887">
    <property type="term" value="F:ATP hydrolysis activity"/>
    <property type="evidence" value="ECO:0007669"/>
    <property type="project" value="InterPro"/>
</dbReference>
<feature type="transmembrane region" description="Helical" evidence="10">
    <location>
        <begin position="1085"/>
        <end position="1103"/>
    </location>
</feature>
<dbReference type="FunFam" id="1.20.1560.10:FF:000010">
    <property type="entry name" value="Multidrug resistance-associated ABC transporter"/>
    <property type="match status" value="1"/>
</dbReference>
<proteinExistence type="inferred from homology"/>
<dbReference type="GeneID" id="28725301"/>
<dbReference type="GO" id="GO:0008559">
    <property type="term" value="F:ABC-type xenobiotic transporter activity"/>
    <property type="evidence" value="ECO:0007669"/>
    <property type="project" value="TreeGrafter"/>
</dbReference>
<feature type="transmembrane region" description="Helical" evidence="10">
    <location>
        <begin position="284"/>
        <end position="308"/>
    </location>
</feature>
<reference evidence="13 14" key="1">
    <citation type="submission" date="2016-01" db="EMBL/GenBank/DDBJ databases">
        <title>Genome sequence of the yeast Holleya sinecauda.</title>
        <authorList>
            <person name="Dietrich F.S."/>
        </authorList>
    </citation>
    <scope>NUCLEOTIDE SEQUENCE [LARGE SCALE GENOMIC DNA]</scope>
    <source>
        <strain evidence="13 14">ATCC 58844</strain>
    </source>
</reference>
<dbReference type="CDD" id="cd18606">
    <property type="entry name" value="ABC_6TM_YOR1_D2_like"/>
    <property type="match status" value="1"/>
</dbReference>
<organism evidence="13 14">
    <name type="scientific">Eremothecium sinecaudum</name>
    <dbReference type="NCBI Taxonomy" id="45286"/>
    <lineage>
        <taxon>Eukaryota</taxon>
        <taxon>Fungi</taxon>
        <taxon>Dikarya</taxon>
        <taxon>Ascomycota</taxon>
        <taxon>Saccharomycotina</taxon>
        <taxon>Saccharomycetes</taxon>
        <taxon>Saccharomycetales</taxon>
        <taxon>Saccharomycetaceae</taxon>
        <taxon>Eremothecium</taxon>
    </lineage>
</organism>
<evidence type="ECO:0000313" key="14">
    <source>
        <dbReference type="Proteomes" id="UP000243052"/>
    </source>
</evidence>
<gene>
    <name evidence="13" type="ORF">AW171_hschr63976</name>
</gene>
<dbReference type="InterPro" id="IPR027417">
    <property type="entry name" value="P-loop_NTPase"/>
</dbReference>
<evidence type="ECO:0000256" key="6">
    <source>
        <dbReference type="ARBA" id="ARBA00022840"/>
    </source>
</evidence>
<feature type="region of interest" description="Disordered" evidence="9">
    <location>
        <begin position="474"/>
        <end position="494"/>
    </location>
</feature>
<dbReference type="Gene3D" id="3.40.50.300">
    <property type="entry name" value="P-loop containing nucleotide triphosphate hydrolases"/>
    <property type="match status" value="2"/>
</dbReference>
<feature type="transmembrane region" description="Helical" evidence="10">
    <location>
        <begin position="214"/>
        <end position="233"/>
    </location>
</feature>
<evidence type="ECO:0000256" key="1">
    <source>
        <dbReference type="ARBA" id="ARBA00004141"/>
    </source>
</evidence>
<dbReference type="FunFam" id="3.40.50.300:FF:000565">
    <property type="entry name" value="ABC bile acid transporter"/>
    <property type="match status" value="1"/>
</dbReference>
<evidence type="ECO:0000256" key="5">
    <source>
        <dbReference type="ARBA" id="ARBA00022741"/>
    </source>
</evidence>
<dbReference type="CDD" id="cd03250">
    <property type="entry name" value="ABCC_MRP_domain1"/>
    <property type="match status" value="1"/>
</dbReference>
<keyword evidence="8 10" id="KW-0472">Membrane</keyword>
<accession>A0A109UZX4</accession>
<dbReference type="Pfam" id="PF00005">
    <property type="entry name" value="ABC_tran"/>
    <property type="match status" value="2"/>
</dbReference>
<keyword evidence="6" id="KW-0067">ATP-binding</keyword>
<comment type="subcellular location">
    <subcellularLocation>
        <location evidence="1">Membrane</location>
        <topology evidence="1">Multi-pass membrane protein</topology>
    </subcellularLocation>
</comment>
<feature type="transmembrane region" description="Helical" evidence="10">
    <location>
        <begin position="963"/>
        <end position="991"/>
    </location>
</feature>
<feature type="transmembrane region" description="Helical" evidence="10">
    <location>
        <begin position="1060"/>
        <end position="1078"/>
    </location>
</feature>
<feature type="domain" description="ABC transporter" evidence="11">
    <location>
        <begin position="1156"/>
        <end position="1400"/>
    </location>
</feature>
<dbReference type="PROSITE" id="PS00211">
    <property type="entry name" value="ABC_TRANSPORTER_1"/>
    <property type="match status" value="1"/>
</dbReference>
<dbReference type="PROSITE" id="PS50929">
    <property type="entry name" value="ABC_TM1F"/>
    <property type="match status" value="2"/>
</dbReference>
<feature type="domain" description="ABC transmembrane type-1" evidence="12">
    <location>
        <begin position="842"/>
        <end position="1118"/>
    </location>
</feature>
<feature type="transmembrane region" description="Helical" evidence="10">
    <location>
        <begin position="837"/>
        <end position="859"/>
    </location>
</feature>
<keyword evidence="4 10" id="KW-0812">Transmembrane</keyword>
<feature type="transmembrane region" description="Helical" evidence="10">
    <location>
        <begin position="396"/>
        <end position="417"/>
    </location>
</feature>
<dbReference type="EMBL" id="CP014246">
    <property type="protein sequence ID" value="AMD21977.1"/>
    <property type="molecule type" value="Genomic_DNA"/>
</dbReference>
<evidence type="ECO:0000256" key="9">
    <source>
        <dbReference type="SAM" id="MobiDB-lite"/>
    </source>
</evidence>
<dbReference type="CDD" id="cd18597">
    <property type="entry name" value="ABC_6TM_YOR1_D1_like"/>
    <property type="match status" value="1"/>
</dbReference>
<evidence type="ECO:0000256" key="10">
    <source>
        <dbReference type="SAM" id="Phobius"/>
    </source>
</evidence>
<evidence type="ECO:0000256" key="3">
    <source>
        <dbReference type="ARBA" id="ARBA00022448"/>
    </source>
</evidence>
<dbReference type="STRING" id="45286.A0A109UZX4"/>
<dbReference type="Proteomes" id="UP000243052">
    <property type="component" value="Chromosome vi"/>
</dbReference>
<evidence type="ECO:0000256" key="7">
    <source>
        <dbReference type="ARBA" id="ARBA00022989"/>
    </source>
</evidence>
<feature type="transmembrane region" description="Helical" evidence="10">
    <location>
        <begin position="879"/>
        <end position="904"/>
    </location>
</feature>
<dbReference type="InterPro" id="IPR017871">
    <property type="entry name" value="ABC_transporter-like_CS"/>
</dbReference>
<evidence type="ECO:0000259" key="12">
    <source>
        <dbReference type="PROSITE" id="PS50929"/>
    </source>
</evidence>
<dbReference type="CDD" id="cd03244">
    <property type="entry name" value="ABCC_MRP_domain2"/>
    <property type="match status" value="1"/>
</dbReference>
<name>A0A109UZX4_9SACH</name>
<dbReference type="GO" id="GO:0005886">
    <property type="term" value="C:plasma membrane"/>
    <property type="evidence" value="ECO:0007669"/>
    <property type="project" value="TreeGrafter"/>
</dbReference>
<keyword evidence="7 10" id="KW-1133">Transmembrane helix</keyword>
<dbReference type="InterPro" id="IPR003593">
    <property type="entry name" value="AAA+_ATPase"/>
</dbReference>
<feature type="transmembrane region" description="Helical" evidence="10">
    <location>
        <begin position="429"/>
        <end position="454"/>
    </location>
</feature>
<dbReference type="InterPro" id="IPR050173">
    <property type="entry name" value="ABC_transporter_C-like"/>
</dbReference>
<dbReference type="InterPro" id="IPR011527">
    <property type="entry name" value="ABC1_TM_dom"/>
</dbReference>
<dbReference type="InterPro" id="IPR003439">
    <property type="entry name" value="ABC_transporter-like_ATP-bd"/>
</dbReference>
<dbReference type="Gene3D" id="1.20.1560.10">
    <property type="entry name" value="ABC transporter type 1, transmembrane domain"/>
    <property type="match status" value="2"/>
</dbReference>
<dbReference type="PANTHER" id="PTHR24223:SF456">
    <property type="entry name" value="MULTIDRUG RESISTANCE-ASSOCIATED PROTEIN LETHAL(2)03659"/>
    <property type="match status" value="1"/>
</dbReference>
<evidence type="ECO:0000256" key="4">
    <source>
        <dbReference type="ARBA" id="ARBA00022692"/>
    </source>
</evidence>
<sequence length="1413" mass="158595">MKTEGYSNSVTETEALEYKEGDERFTVSAATDFLSKADEERISASGIYPQKRIFRAVHSKKIPPVPDPCERKVYPMRRANPLSRLFFFWLMPLLKVGYRRTLQPNDLWAIDPKMSVESNYRIFDKHLSKYVDEARNKYAKEHPDASWDEVVANAKLKDKVLIKALFWTFKWQYSRSIFYCVLGSMLGTIQPLLMKRIIEAINPANNSIGPGIGYVFASSIVLFTCGVLFNHFLHLSTISGTQAVAVLTKAVISKTLRLSGAARHKWSSGKIMSMLSTDSSRLEFGLAFQPFLFTFFPSLIITVIYLLLTVGPVALVGIGVFLVIVVSFVAVFHIMLKLRVAANTQTDARVTIVKDILNNMRVLKFYAWEDAYEESVKDKRENEIKYVKRMQYLRNFLDAATIAVPSFSAMTIFLVMYRVANDRRTAANMFSTLGAFNALSLQLFFLPIALNTAADCLESTRRIQAFLEAEEVPEGSAEDDVQLPSEKHPSSSSALTLVAASFEWPKYEDEQDNSSESSNSVMKKSEITYSTESLVDLSKSGFRGFHDLNLEIKKGELVFVAGAIGAGKTSLLNALAGLMTKTAGSLNVNGNVLFCGYPWVQNATVRENVTFGSPFDEERYKEVIRACSLRSDLDTFPGGDYTEIGERGITLSGGQKARINLARCVYKESDIYLFDDIFSAVDSRVGSHIMEECIIKRLHNKTRIIATHQIHLAKDASKIIFLDNDGSVEVGTIDELRASNSNFAKLLELSSVTKHDESEPKEKWQPFNLEDAKANTSSKLIKMKSAVSATDSLSMFDVHDDFEARGRLIEAEARGTNGIPFSVYKKYLLAGTNGKEFFMIPLLLILIVVTTFFSLFYSVWLSYWSDYRFSGRSDAFYMGLYFCFVMLNFIVSNCEFTMICYMGLNAAKNLNLKAFHRVLHTPASFIDTTPIGRILNRFTKDTETLDNESTIFLRLVIYQLTRILGVVVLCIVYMPWFAIAVPFLALAYVFIADHFQCSAREVKRLEATERSLVYNSLNEVLGGVDTIKAYHAEERFLKKTDYFYNKMCEASFPLVALQRWVAISIDFVATLFAFIIVLPCITRAVNVSPASVGVLLVYVLGLPSDFNTLLRTMTQLELNMNSAERIIEYATDIPQEAPYRIPELQPPDSWPESADINFSDVSFAYRPGLPLVLHDFSIQIRSGEKIGICGRTGAGKSSILSALYRLVELYKGTITIGGIDISKIGLYDLRSRLSIIPQDPVLFRGTIRKNLDPFSVHTDKELWDALIRSGAVDEADAQDTSPDALRHNKFHLDQPVSEDGGNFSVGERQYIALARTLVRRSKILILDEATSSVDFQTDAKIQALLVSQFADSTVLCIAHRLKTILFYDRILVLDQGRVAGLDTPINLYNENSIFHEMCERSGINADDIINAAA</sequence>
<dbReference type="SUPFAM" id="SSF90123">
    <property type="entry name" value="ABC transporter transmembrane region"/>
    <property type="match status" value="2"/>
</dbReference>